<dbReference type="EMBL" id="CXWD01000041">
    <property type="protein sequence ID" value="CTQ77695.1"/>
    <property type="molecule type" value="Genomic_DNA"/>
</dbReference>
<evidence type="ECO:0000313" key="3">
    <source>
        <dbReference type="Proteomes" id="UP000053235"/>
    </source>
</evidence>
<keyword evidence="3" id="KW-1185">Reference proteome</keyword>
<organism evidence="2 3">
    <name type="scientific">Roseibium alexandrii</name>
    <dbReference type="NCBI Taxonomy" id="388408"/>
    <lineage>
        <taxon>Bacteria</taxon>
        <taxon>Pseudomonadati</taxon>
        <taxon>Pseudomonadota</taxon>
        <taxon>Alphaproteobacteria</taxon>
        <taxon>Hyphomicrobiales</taxon>
        <taxon>Stappiaceae</taxon>
        <taxon>Roseibium</taxon>
    </lineage>
</organism>
<sequence length="105" mass="12028">MKRDLDINMVDGVPWGFICGRITARKPDVACRKTNQRPQTDRHITADFDLSFESFGQGVGCDGGSKSTCKWRIQNRCDQHDADEEHEHPCKKGSFQVQREHGRRP</sequence>
<proteinExistence type="predicted"/>
<protein>
    <submittedName>
        <fullName evidence="2">Uncharacterized protein</fullName>
    </submittedName>
</protein>
<feature type="region of interest" description="Disordered" evidence="1">
    <location>
        <begin position="81"/>
        <end position="105"/>
    </location>
</feature>
<gene>
    <name evidence="2" type="ORF">LAX5112_05017</name>
</gene>
<dbReference type="Proteomes" id="UP000053235">
    <property type="component" value="Unassembled WGS sequence"/>
</dbReference>
<dbReference type="AlphaFoldDB" id="A0A0M7ARC3"/>
<name>A0A0M7ARC3_9HYPH</name>
<reference evidence="3" key="1">
    <citation type="submission" date="2015-07" db="EMBL/GenBank/DDBJ databases">
        <authorList>
            <person name="Rodrigo-Torres Lidia"/>
            <person name="Arahal R.David."/>
        </authorList>
    </citation>
    <scope>NUCLEOTIDE SEQUENCE [LARGE SCALE GENOMIC DNA]</scope>
    <source>
        <strain evidence="3">CECT 5112</strain>
    </source>
</reference>
<accession>A0A0M7ARC3</accession>
<evidence type="ECO:0000313" key="2">
    <source>
        <dbReference type="EMBL" id="CTQ77695.1"/>
    </source>
</evidence>
<evidence type="ECO:0000256" key="1">
    <source>
        <dbReference type="SAM" id="MobiDB-lite"/>
    </source>
</evidence>
<feature type="compositionally biased region" description="Basic and acidic residues" evidence="1">
    <location>
        <begin position="81"/>
        <end position="90"/>
    </location>
</feature>